<feature type="transmembrane region" description="Helical" evidence="1">
    <location>
        <begin position="64"/>
        <end position="88"/>
    </location>
</feature>
<feature type="transmembrane region" description="Helical" evidence="1">
    <location>
        <begin position="201"/>
        <end position="225"/>
    </location>
</feature>
<comment type="caution">
    <text evidence="2">The sequence shown here is derived from an EMBL/GenBank/DDBJ whole genome shotgun (WGS) entry which is preliminary data.</text>
</comment>
<feature type="transmembrane region" description="Helical" evidence="1">
    <location>
        <begin position="169"/>
        <end position="189"/>
    </location>
</feature>
<keyword evidence="1" id="KW-1133">Transmembrane helix</keyword>
<dbReference type="Proteomes" id="UP000230750">
    <property type="component" value="Unassembled WGS sequence"/>
</dbReference>
<feature type="transmembrane region" description="Helical" evidence="1">
    <location>
        <begin position="20"/>
        <end position="38"/>
    </location>
</feature>
<name>A0A2G8L9A3_STIJA</name>
<feature type="transmembrane region" description="Helical" evidence="1">
    <location>
        <begin position="100"/>
        <end position="124"/>
    </location>
</feature>
<dbReference type="AlphaFoldDB" id="A0A2G8L9A3"/>
<accession>A0A2G8L9A3</accession>
<evidence type="ECO:0000313" key="2">
    <source>
        <dbReference type="EMBL" id="PIK56843.1"/>
    </source>
</evidence>
<reference evidence="2 3" key="1">
    <citation type="journal article" date="2017" name="PLoS Biol.">
        <title>The sea cucumber genome provides insights into morphological evolution and visceral regeneration.</title>
        <authorList>
            <person name="Zhang X."/>
            <person name="Sun L."/>
            <person name="Yuan J."/>
            <person name="Sun Y."/>
            <person name="Gao Y."/>
            <person name="Zhang L."/>
            <person name="Li S."/>
            <person name="Dai H."/>
            <person name="Hamel J.F."/>
            <person name="Liu C."/>
            <person name="Yu Y."/>
            <person name="Liu S."/>
            <person name="Lin W."/>
            <person name="Guo K."/>
            <person name="Jin S."/>
            <person name="Xu P."/>
            <person name="Storey K.B."/>
            <person name="Huan P."/>
            <person name="Zhang T."/>
            <person name="Zhou Y."/>
            <person name="Zhang J."/>
            <person name="Lin C."/>
            <person name="Li X."/>
            <person name="Xing L."/>
            <person name="Huo D."/>
            <person name="Sun M."/>
            <person name="Wang L."/>
            <person name="Mercier A."/>
            <person name="Li F."/>
            <person name="Yang H."/>
            <person name="Xiang J."/>
        </authorList>
    </citation>
    <scope>NUCLEOTIDE SEQUENCE [LARGE SCALE GENOMIC DNA]</scope>
    <source>
        <strain evidence="2">Shaxun</strain>
        <tissue evidence="2">Muscle</tissue>
    </source>
</reference>
<keyword evidence="1" id="KW-0812">Transmembrane</keyword>
<keyword evidence="3" id="KW-1185">Reference proteome</keyword>
<feature type="transmembrane region" description="Helical" evidence="1">
    <location>
        <begin position="402"/>
        <end position="422"/>
    </location>
</feature>
<proteinExistence type="predicted"/>
<organism evidence="2 3">
    <name type="scientific">Stichopus japonicus</name>
    <name type="common">Sea cucumber</name>
    <dbReference type="NCBI Taxonomy" id="307972"/>
    <lineage>
        <taxon>Eukaryota</taxon>
        <taxon>Metazoa</taxon>
        <taxon>Echinodermata</taxon>
        <taxon>Eleutherozoa</taxon>
        <taxon>Echinozoa</taxon>
        <taxon>Holothuroidea</taxon>
        <taxon>Aspidochirotacea</taxon>
        <taxon>Aspidochirotida</taxon>
        <taxon>Stichopodidae</taxon>
        <taxon>Apostichopus</taxon>
    </lineage>
</organism>
<gene>
    <name evidence="2" type="ORF">BSL78_06246</name>
</gene>
<protein>
    <submittedName>
        <fullName evidence="2">Uncharacterized protein</fullName>
    </submittedName>
</protein>
<evidence type="ECO:0000313" key="3">
    <source>
        <dbReference type="Proteomes" id="UP000230750"/>
    </source>
</evidence>
<evidence type="ECO:0000256" key="1">
    <source>
        <dbReference type="SAM" id="Phobius"/>
    </source>
</evidence>
<dbReference type="OrthoDB" id="10581516at2759"/>
<sequence>MDASDSVQYLRVGEGESSGLWTFFMWILGIIDWSNPLYHTRDHYFSEITTTRERCTTSACRRRILSVTSMLAHVVLTVGSLFVLAWSIDCFYMSQTHVMFTVSFLLFYWPVVMSGPVICIVATIKRHFKRNEWLRRRGVITWCRVFDESNFRGKLHTLNYGINSLTPRLCVLVLFYSLALITGVMEAAWYVSHPEECKTMPLLFCLVLHIINMFFYSTLCHFLYLQRKLLENECNNTVEYIEHHLADFRKCVTKTKEFFGEYLQLRTIMFPWLNAVVFSNSFGMTFFYSWRYRSIDINPSGPPAFGGSYLGSRGDNHFCNRACAEDFLANAQLSKYFTVLVMSEKFIMFFFAVIVVGGLDLKYQWNRFKMKMYFVTNEEVDSWKRLSDLVERLHPDISSDVIASYIIPLLGLVAGVVGGQYVM</sequence>
<keyword evidence="1" id="KW-0472">Membrane</keyword>
<feature type="transmembrane region" description="Helical" evidence="1">
    <location>
        <begin position="346"/>
        <end position="363"/>
    </location>
</feature>
<dbReference type="EMBL" id="MRZV01000162">
    <property type="protein sequence ID" value="PIK56843.1"/>
    <property type="molecule type" value="Genomic_DNA"/>
</dbReference>
<feature type="transmembrane region" description="Helical" evidence="1">
    <location>
        <begin position="272"/>
        <end position="290"/>
    </location>
</feature>